<organism evidence="5 6">
    <name type="scientific">Marinimicrobium koreense</name>
    <dbReference type="NCBI Taxonomy" id="306545"/>
    <lineage>
        <taxon>Bacteria</taxon>
        <taxon>Pseudomonadati</taxon>
        <taxon>Pseudomonadota</taxon>
        <taxon>Gammaproteobacteria</taxon>
        <taxon>Cellvibrionales</taxon>
        <taxon>Cellvibrionaceae</taxon>
        <taxon>Marinimicrobium</taxon>
    </lineage>
</organism>
<keyword evidence="6" id="KW-1185">Reference proteome</keyword>
<dbReference type="NCBIfam" id="NF005752">
    <property type="entry name" value="PRK07576.1"/>
    <property type="match status" value="1"/>
</dbReference>
<keyword evidence="3" id="KW-0560">Oxidoreductase</keyword>
<dbReference type="SMART" id="SM00822">
    <property type="entry name" value="PKS_KR"/>
    <property type="match status" value="1"/>
</dbReference>
<dbReference type="SUPFAM" id="SSF51735">
    <property type="entry name" value="NAD(P)-binding Rossmann-fold domains"/>
    <property type="match status" value="1"/>
</dbReference>
<dbReference type="InterPro" id="IPR002347">
    <property type="entry name" value="SDR_fam"/>
</dbReference>
<dbReference type="Gene3D" id="3.40.50.720">
    <property type="entry name" value="NAD(P)-binding Rossmann-like Domain"/>
    <property type="match status" value="1"/>
</dbReference>
<dbReference type="RefSeq" id="WP_123636791.1">
    <property type="nucleotide sequence ID" value="NZ_RJUK01000001.1"/>
</dbReference>
<keyword evidence="2" id="KW-0521">NADP</keyword>
<dbReference type="InterPro" id="IPR036291">
    <property type="entry name" value="NAD(P)-bd_dom_sf"/>
</dbReference>
<dbReference type="PANTHER" id="PTHR43296">
    <property type="entry name" value="PEROXISOMAL 2,4-DIENOYL-COA REDUCTASE"/>
    <property type="match status" value="1"/>
</dbReference>
<dbReference type="AlphaFoldDB" id="A0A3N1NWR2"/>
<dbReference type="PANTHER" id="PTHR43296:SF2">
    <property type="entry name" value="PEROXISOMAL 2,4-DIENOYL-COA REDUCTASE [(3E)-ENOYL-COA-PRODUCING]"/>
    <property type="match status" value="1"/>
</dbReference>
<reference evidence="5 6" key="1">
    <citation type="submission" date="2018-11" db="EMBL/GenBank/DDBJ databases">
        <title>Genomic Encyclopedia of Type Strains, Phase IV (KMG-IV): sequencing the most valuable type-strain genomes for metagenomic binning, comparative biology and taxonomic classification.</title>
        <authorList>
            <person name="Goeker M."/>
        </authorList>
    </citation>
    <scope>NUCLEOTIDE SEQUENCE [LARGE SCALE GENOMIC DNA]</scope>
    <source>
        <strain evidence="5 6">DSM 16974</strain>
    </source>
</reference>
<feature type="domain" description="Ketoreductase" evidence="4">
    <location>
        <begin position="13"/>
        <end position="195"/>
    </location>
</feature>
<dbReference type="FunFam" id="3.40.50.720:FF:000084">
    <property type="entry name" value="Short-chain dehydrogenase reductase"/>
    <property type="match status" value="1"/>
</dbReference>
<sequence>MTERLNGQNGQAPTVLVVGGTSGINRGIAEGFARDGARVAVVSRSEDKVRATLEALRALGAEAEGFAADVRDPEALQQGVAGLCDRWGPLDVVVSGAAGNFPALASGMSANAFRSVVEIDLLGSFHVLQAVYPHLRRPSSVIQISAPQAVLPMVGQSHVCAAKAGVDMLTRTLAQEWGPEGIRVNSVLPGPIAHTEGMKRLAPSTALQEQVTASVPLKRLGQAEDIYRACRFLASADADFITGAVLPVDGGWSLSGASRVGDALGQALKG</sequence>
<comment type="similarity">
    <text evidence="1">Belongs to the short-chain dehydrogenases/reductases (SDR) family.</text>
</comment>
<evidence type="ECO:0000256" key="2">
    <source>
        <dbReference type="ARBA" id="ARBA00022857"/>
    </source>
</evidence>
<dbReference type="EMBL" id="RJUK01000001">
    <property type="protein sequence ID" value="ROQ19427.1"/>
    <property type="molecule type" value="Genomic_DNA"/>
</dbReference>
<dbReference type="Proteomes" id="UP000273643">
    <property type="component" value="Unassembled WGS sequence"/>
</dbReference>
<comment type="caution">
    <text evidence="5">The sequence shown here is derived from an EMBL/GenBank/DDBJ whole genome shotgun (WGS) entry which is preliminary data.</text>
</comment>
<evidence type="ECO:0000313" key="5">
    <source>
        <dbReference type="EMBL" id="ROQ19427.1"/>
    </source>
</evidence>
<dbReference type="InterPro" id="IPR057326">
    <property type="entry name" value="KR_dom"/>
</dbReference>
<dbReference type="OrthoDB" id="9775864at2"/>
<dbReference type="GO" id="GO:0008670">
    <property type="term" value="F:2,4-dienoyl-CoA reductase (NADPH) activity"/>
    <property type="evidence" value="ECO:0007669"/>
    <property type="project" value="InterPro"/>
</dbReference>
<dbReference type="Pfam" id="PF13561">
    <property type="entry name" value="adh_short_C2"/>
    <property type="match status" value="1"/>
</dbReference>
<evidence type="ECO:0000256" key="1">
    <source>
        <dbReference type="ARBA" id="ARBA00006484"/>
    </source>
</evidence>
<evidence type="ECO:0000259" key="4">
    <source>
        <dbReference type="SMART" id="SM00822"/>
    </source>
</evidence>
<name>A0A3N1NWR2_9GAMM</name>
<evidence type="ECO:0000256" key="3">
    <source>
        <dbReference type="ARBA" id="ARBA00023002"/>
    </source>
</evidence>
<protein>
    <submittedName>
        <fullName evidence="5">NAD(P)-dependent dehydrogenase (Short-subunit alcohol dehydrogenase family)</fullName>
    </submittedName>
</protein>
<evidence type="ECO:0000313" key="6">
    <source>
        <dbReference type="Proteomes" id="UP000273643"/>
    </source>
</evidence>
<dbReference type="GO" id="GO:0009062">
    <property type="term" value="P:fatty acid catabolic process"/>
    <property type="evidence" value="ECO:0007669"/>
    <property type="project" value="InterPro"/>
</dbReference>
<accession>A0A3N1NWR2</accession>
<gene>
    <name evidence="5" type="ORF">EDC38_0009</name>
</gene>
<proteinExistence type="inferred from homology"/>
<dbReference type="PRINTS" id="PR00081">
    <property type="entry name" value="GDHRDH"/>
</dbReference>
<dbReference type="InterPro" id="IPR045017">
    <property type="entry name" value="DECR2-like"/>
</dbReference>